<evidence type="ECO:0000256" key="4">
    <source>
        <dbReference type="ARBA" id="ARBA00022840"/>
    </source>
</evidence>
<feature type="domain" description="ABC transporter" evidence="5">
    <location>
        <begin position="1"/>
        <end position="217"/>
    </location>
</feature>
<keyword evidence="4 7" id="KW-0067">ATP-binding</keyword>
<dbReference type="Gene3D" id="3.40.50.300">
    <property type="entry name" value="P-loop containing nucleotide triphosphate hydrolases"/>
    <property type="match status" value="1"/>
</dbReference>
<dbReference type="InterPro" id="IPR003593">
    <property type="entry name" value="AAA+_ATPase"/>
</dbReference>
<evidence type="ECO:0000256" key="2">
    <source>
        <dbReference type="ARBA" id="ARBA00022448"/>
    </source>
</evidence>
<organism evidence="7 8">
    <name type="scientific">Staphylococcus lugdunensis</name>
    <dbReference type="NCBI Taxonomy" id="28035"/>
    <lineage>
        <taxon>Bacteria</taxon>
        <taxon>Bacillati</taxon>
        <taxon>Bacillota</taxon>
        <taxon>Bacilli</taxon>
        <taxon>Bacillales</taxon>
        <taxon>Staphylococcaceae</taxon>
        <taxon>Staphylococcus</taxon>
    </lineage>
</organism>
<dbReference type="InterPro" id="IPR050153">
    <property type="entry name" value="Metal_Ion_Import_ABC"/>
</dbReference>
<keyword evidence="2" id="KW-0813">Transport</keyword>
<dbReference type="InterPro" id="IPR003439">
    <property type="entry name" value="ABC_transporter-like_ATP-bd"/>
</dbReference>
<dbReference type="PROSITE" id="PS50893">
    <property type="entry name" value="ABC_TRANSPORTER_2"/>
    <property type="match status" value="1"/>
</dbReference>
<protein>
    <submittedName>
        <fullName evidence="7">Metal ABC transporter ATP-binding protein</fullName>
    </submittedName>
</protein>
<reference evidence="7 8" key="1">
    <citation type="journal article" date="2019" name="Sci. Transl. Med.">
        <title>Quorum sensing between bacterial species on the skin protects against epidermal injury in atopic dermatitis.</title>
        <authorList>
            <person name="Williams M.R."/>
        </authorList>
    </citation>
    <scope>NUCLEOTIDE SEQUENCE [LARGE SCALE GENOMIC DNA]</scope>
    <source>
        <strain evidence="7 8">E7</strain>
    </source>
</reference>
<evidence type="ECO:0000259" key="5">
    <source>
        <dbReference type="PROSITE" id="PS50893"/>
    </source>
</evidence>
<dbReference type="SMART" id="SM00382">
    <property type="entry name" value="AAA"/>
    <property type="match status" value="1"/>
</dbReference>
<reference evidence="6 9" key="2">
    <citation type="submission" date="2019-07" db="EMBL/GenBank/DDBJ databases">
        <title>Comparative genome analysis of staphylococcus lugdunensis shows clonal complex-dependent diversity of the putative virulence factor, ess/type vii locus.</title>
        <authorList>
            <person name="Lebeurre J."/>
            <person name="Dahyot S."/>
            <person name="Diene S."/>
            <person name="Paulay A."/>
            <person name="Aubourg M."/>
            <person name="Argemi X."/>
            <person name="Giard J.-C."/>
            <person name="Tournier I."/>
            <person name="Francois P."/>
            <person name="Pestel-Caron M."/>
        </authorList>
    </citation>
    <scope>NUCLEOTIDE SEQUENCE [LARGE SCALE GENOMIC DNA]</scope>
    <source>
        <strain evidence="6 9">SL13</strain>
    </source>
</reference>
<dbReference type="Pfam" id="PF00005">
    <property type="entry name" value="ABC_tran"/>
    <property type="match status" value="1"/>
</dbReference>
<dbReference type="EMBL" id="SCHB01000005">
    <property type="protein sequence ID" value="TBW71905.1"/>
    <property type="molecule type" value="Genomic_DNA"/>
</dbReference>
<dbReference type="PROSITE" id="PS00211">
    <property type="entry name" value="ABC_TRANSPORTER_1"/>
    <property type="match status" value="1"/>
</dbReference>
<evidence type="ECO:0000313" key="9">
    <source>
        <dbReference type="Proteomes" id="UP000325462"/>
    </source>
</evidence>
<dbReference type="InterPro" id="IPR027417">
    <property type="entry name" value="P-loop_NTPase"/>
</dbReference>
<dbReference type="InterPro" id="IPR017871">
    <property type="entry name" value="ABC_transporter-like_CS"/>
</dbReference>
<comment type="similarity">
    <text evidence="1">Belongs to the ABC transporter superfamily.</text>
</comment>
<dbReference type="AlphaFoldDB" id="A0A292DFG0"/>
<proteinExistence type="inferred from homology"/>
<dbReference type="SUPFAM" id="SSF52540">
    <property type="entry name" value="P-loop containing nucleoside triphosphate hydrolases"/>
    <property type="match status" value="1"/>
</dbReference>
<evidence type="ECO:0000313" key="7">
    <source>
        <dbReference type="EMBL" id="TBW71905.1"/>
    </source>
</evidence>
<dbReference type="PANTHER" id="PTHR42734:SF5">
    <property type="entry name" value="IRON TRANSPORT SYSTEM ATP-BINDING PROTEIN HI_0361-RELATED"/>
    <property type="match status" value="1"/>
</dbReference>
<keyword evidence="9" id="KW-1185">Reference proteome</keyword>
<evidence type="ECO:0000256" key="1">
    <source>
        <dbReference type="ARBA" id="ARBA00005417"/>
    </source>
</evidence>
<gene>
    <name evidence="7" type="ORF">EQ812_08845</name>
    <name evidence="6" type="ORF">FO454_12135</name>
</gene>
<accession>A0A292DFG0</accession>
<dbReference type="GO" id="GO:0016887">
    <property type="term" value="F:ATP hydrolysis activity"/>
    <property type="evidence" value="ECO:0007669"/>
    <property type="project" value="InterPro"/>
</dbReference>
<dbReference type="PANTHER" id="PTHR42734">
    <property type="entry name" value="METAL TRANSPORT SYSTEM ATP-BINDING PROTEIN TM_0124-RELATED"/>
    <property type="match status" value="1"/>
</dbReference>
<dbReference type="GO" id="GO:0005524">
    <property type="term" value="F:ATP binding"/>
    <property type="evidence" value="ECO:0007669"/>
    <property type="project" value="UniProtKB-KW"/>
</dbReference>
<evidence type="ECO:0000256" key="3">
    <source>
        <dbReference type="ARBA" id="ARBA00022741"/>
    </source>
</evidence>
<evidence type="ECO:0000313" key="6">
    <source>
        <dbReference type="EMBL" id="QEX39615.1"/>
    </source>
</evidence>
<keyword evidence="3" id="KW-0547">Nucleotide-binding</keyword>
<name>A0A292DFG0_STALU</name>
<dbReference type="Proteomes" id="UP000325462">
    <property type="component" value="Chromosome"/>
</dbReference>
<sequence length="217" mass="24533">MKDISFKIPIQGEIIGIIGPNGAGKSSLIKSLIGEFQASGKQTLFNKPIQHQLKSMTYIPQKANIDIDFPISVEQVILSGCYKETGWFTKIPKSARQHLVEVMDDLELTPLRHKQISQLSGGQLQRVLVARALMSESRIYFLDEPFVGIDFRSEDIIMQKLAALKRSGKLIFIVYHDLSKTEAYFDRVLLLNKTLRYLGPTKSVVNSELIYETFLGK</sequence>
<dbReference type="Proteomes" id="UP000293637">
    <property type="component" value="Unassembled WGS sequence"/>
</dbReference>
<dbReference type="EMBL" id="CP041722">
    <property type="protein sequence ID" value="QEX39615.1"/>
    <property type="molecule type" value="Genomic_DNA"/>
</dbReference>
<evidence type="ECO:0000313" key="8">
    <source>
        <dbReference type="Proteomes" id="UP000293637"/>
    </source>
</evidence>
<dbReference type="OMA" id="SVWDVVM"/>